<dbReference type="FunFam" id="3.40.605.10:FF:000007">
    <property type="entry name" value="NAD/NADP-dependent betaine aldehyde dehydrogenase"/>
    <property type="match status" value="1"/>
</dbReference>
<dbReference type="Gene3D" id="3.40.605.10">
    <property type="entry name" value="Aldehyde Dehydrogenase, Chain A, domain 1"/>
    <property type="match status" value="1"/>
</dbReference>
<dbReference type="PROSITE" id="PS00687">
    <property type="entry name" value="ALDEHYDE_DEHYDR_GLU"/>
    <property type="match status" value="1"/>
</dbReference>
<accession>A0A975D5D3</accession>
<evidence type="ECO:0000256" key="2">
    <source>
        <dbReference type="ARBA" id="ARBA00023002"/>
    </source>
</evidence>
<dbReference type="EMBL" id="CP059319">
    <property type="protein sequence ID" value="QTH23362.1"/>
    <property type="molecule type" value="Genomic_DNA"/>
</dbReference>
<evidence type="ECO:0000256" key="3">
    <source>
        <dbReference type="PROSITE-ProRule" id="PRU10007"/>
    </source>
</evidence>
<dbReference type="CDD" id="cd07139">
    <property type="entry name" value="ALDH_AldA-Rv0768"/>
    <property type="match status" value="1"/>
</dbReference>
<dbReference type="PANTHER" id="PTHR42804:SF1">
    <property type="entry name" value="ALDEHYDE DEHYDROGENASE-RELATED"/>
    <property type="match status" value="1"/>
</dbReference>
<proteinExistence type="inferred from homology"/>
<evidence type="ECO:0000313" key="6">
    <source>
        <dbReference type="EMBL" id="QTH23362.1"/>
    </source>
</evidence>
<keyword evidence="2 4" id="KW-0560">Oxidoreductase</keyword>
<name>A0A975D5D3_9SPHN</name>
<sequence>MTTKDALLDRVKRGRFLIDGTWIEPGDRRRFDIVTPSDENLYASVPCATADDVARAVAAARRAFDEGPWPGLAPAERGAVLDRLADAIDARSDLFATIWTHEVGGVLAHGGHMVAASTAVIRDYARLGRDFPFIERQAPTAGGAVGMLVHEPVGVVGAIIPWNGPILMLASKIAPALVAGCTLVVKTSPEAPLEAVLLGEIVEELGLPPGVVNILMADREESELLVRNPDVDKISFTGSSAVGQHVASICGGRMARATLELGGKSAAVVLDDSPLDVVVGAIAPQVGMLAMQFCSALSRVIVPAHRHDDLLDGLAAALRQVKVGDPFDAATQMGPMAMKRQLDRARSFIDSGKADGFTLAAGGGRPAGLDRGYYLEPTLFGHVRNDARIAQEEIFGPVIAVIPARDEEEAIRLANQSDFGLNSSVFTRDAERAMAVARRLRAGTVGHNAFRSDFGIAFGGFKKSGIGREGGRPGLMPYLEAKTVIMDEAPAELA</sequence>
<dbReference type="InterPro" id="IPR029510">
    <property type="entry name" value="Ald_DH_CS_GLU"/>
</dbReference>
<evidence type="ECO:0000313" key="7">
    <source>
        <dbReference type="Proteomes" id="UP000664914"/>
    </source>
</evidence>
<feature type="active site" evidence="3">
    <location>
        <position position="260"/>
    </location>
</feature>
<gene>
    <name evidence="6" type="ORF">HRJ34_07640</name>
</gene>
<dbReference type="InterPro" id="IPR015590">
    <property type="entry name" value="Aldehyde_DH_dom"/>
</dbReference>
<evidence type="ECO:0000259" key="5">
    <source>
        <dbReference type="Pfam" id="PF00171"/>
    </source>
</evidence>
<dbReference type="Pfam" id="PF00171">
    <property type="entry name" value="Aldedh"/>
    <property type="match status" value="1"/>
</dbReference>
<dbReference type="Proteomes" id="UP000664914">
    <property type="component" value="Chromosome"/>
</dbReference>
<dbReference type="SUPFAM" id="SSF53720">
    <property type="entry name" value="ALDH-like"/>
    <property type="match status" value="1"/>
</dbReference>
<comment type="similarity">
    <text evidence="1 4">Belongs to the aldehyde dehydrogenase family.</text>
</comment>
<dbReference type="InterPro" id="IPR016162">
    <property type="entry name" value="Ald_DH_N"/>
</dbReference>
<dbReference type="RefSeq" id="WP_208633754.1">
    <property type="nucleotide sequence ID" value="NZ_CP059319.1"/>
</dbReference>
<dbReference type="AlphaFoldDB" id="A0A975D5D3"/>
<organism evidence="6 7">
    <name type="scientific">Rhizorhabdus wittichii</name>
    <dbReference type="NCBI Taxonomy" id="160791"/>
    <lineage>
        <taxon>Bacteria</taxon>
        <taxon>Pseudomonadati</taxon>
        <taxon>Pseudomonadota</taxon>
        <taxon>Alphaproteobacteria</taxon>
        <taxon>Sphingomonadales</taxon>
        <taxon>Sphingomonadaceae</taxon>
        <taxon>Rhizorhabdus</taxon>
    </lineage>
</organism>
<dbReference type="InterPro" id="IPR016161">
    <property type="entry name" value="Ald_DH/histidinol_DH"/>
</dbReference>
<feature type="domain" description="Aldehyde dehydrogenase" evidence="5">
    <location>
        <begin position="22"/>
        <end position="484"/>
    </location>
</feature>
<dbReference type="PANTHER" id="PTHR42804">
    <property type="entry name" value="ALDEHYDE DEHYDROGENASE"/>
    <property type="match status" value="1"/>
</dbReference>
<evidence type="ECO:0000256" key="1">
    <source>
        <dbReference type="ARBA" id="ARBA00009986"/>
    </source>
</evidence>
<evidence type="ECO:0000256" key="4">
    <source>
        <dbReference type="RuleBase" id="RU003345"/>
    </source>
</evidence>
<dbReference type="GO" id="GO:0016620">
    <property type="term" value="F:oxidoreductase activity, acting on the aldehyde or oxo group of donors, NAD or NADP as acceptor"/>
    <property type="evidence" value="ECO:0007669"/>
    <property type="project" value="InterPro"/>
</dbReference>
<protein>
    <submittedName>
        <fullName evidence="6">Aldehyde dehydrogenase</fullName>
    </submittedName>
</protein>
<reference evidence="6" key="2">
    <citation type="submission" date="2021-04" db="EMBL/GenBank/DDBJ databases">
        <title>Isolation and genomic analysis of the ibuprofen-degrading bacterium Sphingomonas strain MPO218.</title>
        <authorList>
            <person name="Aulestia M."/>
            <person name="Flores A."/>
            <person name="Mangas E.L."/>
            <person name="Perez-Pulido A.J."/>
            <person name="Santero E."/>
            <person name="Camacho E.M."/>
        </authorList>
    </citation>
    <scope>NUCLEOTIDE SEQUENCE</scope>
    <source>
        <strain evidence="6">MPO218</strain>
    </source>
</reference>
<reference evidence="6" key="1">
    <citation type="submission" date="2020-07" db="EMBL/GenBank/DDBJ databases">
        <authorList>
            <person name="Camacho E."/>
        </authorList>
    </citation>
    <scope>NUCLEOTIDE SEQUENCE</scope>
    <source>
        <strain evidence="6">MPO218</strain>
    </source>
</reference>
<dbReference type="InterPro" id="IPR016163">
    <property type="entry name" value="Ald_DH_C"/>
</dbReference>
<dbReference type="Gene3D" id="3.40.309.10">
    <property type="entry name" value="Aldehyde Dehydrogenase, Chain A, domain 2"/>
    <property type="match status" value="1"/>
</dbReference>